<evidence type="ECO:0000313" key="8">
    <source>
        <dbReference type="Proteomes" id="UP001561046"/>
    </source>
</evidence>
<dbReference type="InterPro" id="IPR007016">
    <property type="entry name" value="O-antigen_ligase-rel_domated"/>
</dbReference>
<dbReference type="RefSeq" id="WP_369338052.1">
    <property type="nucleotide sequence ID" value="NZ_JBFYGN010000007.1"/>
</dbReference>
<dbReference type="EMBL" id="JBFYGN010000007">
    <property type="protein sequence ID" value="MEX8192856.1"/>
    <property type="molecule type" value="Genomic_DNA"/>
</dbReference>
<dbReference type="GO" id="GO:0016874">
    <property type="term" value="F:ligase activity"/>
    <property type="evidence" value="ECO:0007669"/>
    <property type="project" value="UniProtKB-KW"/>
</dbReference>
<evidence type="ECO:0000256" key="3">
    <source>
        <dbReference type="ARBA" id="ARBA00022989"/>
    </source>
</evidence>
<feature type="transmembrane region" description="Helical" evidence="5">
    <location>
        <begin position="42"/>
        <end position="60"/>
    </location>
</feature>
<feature type="transmembrane region" description="Helical" evidence="5">
    <location>
        <begin position="205"/>
        <end position="223"/>
    </location>
</feature>
<evidence type="ECO:0000256" key="4">
    <source>
        <dbReference type="ARBA" id="ARBA00023136"/>
    </source>
</evidence>
<protein>
    <submittedName>
        <fullName evidence="7">O-antigen ligase family protein</fullName>
    </submittedName>
</protein>
<evidence type="ECO:0000256" key="1">
    <source>
        <dbReference type="ARBA" id="ARBA00004141"/>
    </source>
</evidence>
<reference evidence="7 8" key="1">
    <citation type="journal article" date="2013" name="Int. J. Syst. Evol. Microbiol.">
        <title>Comamonas guangdongensis sp. nov., isolated from subterranean forest sediment, and emended description of the genus Comamonas.</title>
        <authorList>
            <person name="Zhang J."/>
            <person name="Wang Y."/>
            <person name="Zhou S."/>
            <person name="Wu C."/>
            <person name="He J."/>
            <person name="Li F."/>
        </authorList>
    </citation>
    <scope>NUCLEOTIDE SEQUENCE [LARGE SCALE GENOMIC DNA]</scope>
    <source>
        <strain evidence="7 8">CCTCC AB2011133</strain>
    </source>
</reference>
<organism evidence="7 8">
    <name type="scientific">Comamonas guangdongensis</name>
    <dbReference type="NCBI Taxonomy" id="510515"/>
    <lineage>
        <taxon>Bacteria</taxon>
        <taxon>Pseudomonadati</taxon>
        <taxon>Pseudomonadota</taxon>
        <taxon>Betaproteobacteria</taxon>
        <taxon>Burkholderiales</taxon>
        <taxon>Comamonadaceae</taxon>
        <taxon>Comamonas</taxon>
    </lineage>
</organism>
<feature type="transmembrane region" description="Helical" evidence="5">
    <location>
        <begin position="182"/>
        <end position="199"/>
    </location>
</feature>
<evidence type="ECO:0000256" key="5">
    <source>
        <dbReference type="SAM" id="Phobius"/>
    </source>
</evidence>
<feature type="domain" description="O-antigen ligase-related" evidence="6">
    <location>
        <begin position="193"/>
        <end position="348"/>
    </location>
</feature>
<sequence>MNANLQAPAAPSKSKLASALPHAMDAACFAFFALSLCVPSGYSYGSTAIALFTLIGLIAVRPKTASQPSTTLFVGIMLLMGLLWSLSFDHWFSAAGWGYGAKYALAALSLWYLSKTGIRLSTIAWGLACGGVGALAIAAYQAIALQMPRVSGFTNAIEYGGIAMYLGFATLTLALLGRWSKLQIAALGLCGACGIYASFLSDSRGSWVVIPLLIAAIWCMAWLNGYRRLASMAAGAMVVLGLILAVPAYNKLEQRSAEASLQMSQYQQDPQKYAVTSVGQRLEQWRLAIHLIEQRPLAGWGLEGYAQAKQKMVDQGLAHPSVMKYGHAHNEILDMWVKRGLTGLILLLLFYAVPVCIFWPTPRRLDLVDVEQRPKMLALRAAATLLPLAYFGFGWTQVFFAHNSGNMFYIFGLAVLWGGICRLEAQPAAATQA</sequence>
<proteinExistence type="predicted"/>
<feature type="transmembrane region" description="Helical" evidence="5">
    <location>
        <begin position="230"/>
        <end position="249"/>
    </location>
</feature>
<feature type="transmembrane region" description="Helical" evidence="5">
    <location>
        <begin position="72"/>
        <end position="88"/>
    </location>
</feature>
<dbReference type="InterPro" id="IPR051533">
    <property type="entry name" value="WaaL-like"/>
</dbReference>
<dbReference type="PANTHER" id="PTHR37422:SF23">
    <property type="entry name" value="TEICHURONIC ACID BIOSYNTHESIS PROTEIN TUAE"/>
    <property type="match status" value="1"/>
</dbReference>
<keyword evidence="8" id="KW-1185">Reference proteome</keyword>
<dbReference type="Proteomes" id="UP001561046">
    <property type="component" value="Unassembled WGS sequence"/>
</dbReference>
<dbReference type="Pfam" id="PF04932">
    <property type="entry name" value="Wzy_C"/>
    <property type="match status" value="1"/>
</dbReference>
<accession>A0ABV3ZTE7</accession>
<gene>
    <name evidence="7" type="ORF">AB6724_08375</name>
</gene>
<keyword evidence="4 5" id="KW-0472">Membrane</keyword>
<keyword evidence="7" id="KW-0436">Ligase</keyword>
<name>A0ABV3ZTE7_9BURK</name>
<comment type="subcellular location">
    <subcellularLocation>
        <location evidence="1">Membrane</location>
        <topology evidence="1">Multi-pass membrane protein</topology>
    </subcellularLocation>
</comment>
<comment type="caution">
    <text evidence="7">The sequence shown here is derived from an EMBL/GenBank/DDBJ whole genome shotgun (WGS) entry which is preliminary data.</text>
</comment>
<feature type="transmembrane region" description="Helical" evidence="5">
    <location>
        <begin position="381"/>
        <end position="401"/>
    </location>
</feature>
<feature type="transmembrane region" description="Helical" evidence="5">
    <location>
        <begin position="156"/>
        <end position="175"/>
    </location>
</feature>
<evidence type="ECO:0000256" key="2">
    <source>
        <dbReference type="ARBA" id="ARBA00022692"/>
    </source>
</evidence>
<keyword evidence="2 5" id="KW-0812">Transmembrane</keyword>
<feature type="transmembrane region" description="Helical" evidence="5">
    <location>
        <begin position="341"/>
        <end position="360"/>
    </location>
</feature>
<evidence type="ECO:0000259" key="6">
    <source>
        <dbReference type="Pfam" id="PF04932"/>
    </source>
</evidence>
<feature type="transmembrane region" description="Helical" evidence="5">
    <location>
        <begin position="125"/>
        <end position="144"/>
    </location>
</feature>
<keyword evidence="3 5" id="KW-1133">Transmembrane helix</keyword>
<dbReference type="PANTHER" id="PTHR37422">
    <property type="entry name" value="TEICHURONIC ACID BIOSYNTHESIS PROTEIN TUAE"/>
    <property type="match status" value="1"/>
</dbReference>
<evidence type="ECO:0000313" key="7">
    <source>
        <dbReference type="EMBL" id="MEX8192856.1"/>
    </source>
</evidence>